<dbReference type="AlphaFoldDB" id="A8M7F5"/>
<feature type="domain" description="Acetyl xylan esterase" evidence="3">
    <location>
        <begin position="1"/>
        <end position="310"/>
    </location>
</feature>
<dbReference type="GO" id="GO:0052689">
    <property type="term" value="F:carboxylic ester hydrolase activity"/>
    <property type="evidence" value="ECO:0007669"/>
    <property type="project" value="TreeGrafter"/>
</dbReference>
<evidence type="ECO:0000259" key="3">
    <source>
        <dbReference type="Pfam" id="PF05448"/>
    </source>
</evidence>
<dbReference type="Pfam" id="PF05448">
    <property type="entry name" value="AXE1"/>
    <property type="match status" value="1"/>
</dbReference>
<dbReference type="PANTHER" id="PTHR40111">
    <property type="entry name" value="CEPHALOSPORIN-C DEACETYLASE"/>
    <property type="match status" value="1"/>
</dbReference>
<dbReference type="GO" id="GO:0005976">
    <property type="term" value="P:polysaccharide metabolic process"/>
    <property type="evidence" value="ECO:0007669"/>
    <property type="project" value="TreeGrafter"/>
</dbReference>
<feature type="active site" description="Charge relay system" evidence="1">
    <location>
        <position position="272"/>
    </location>
</feature>
<feature type="active site" description="Charge relay system" evidence="1">
    <location>
        <position position="301"/>
    </location>
</feature>
<dbReference type="PATRIC" id="fig|391037.6.peg.3038"/>
<dbReference type="OrthoDB" id="9770528at2"/>
<feature type="active site" description="Nucleophile" evidence="1">
    <location>
        <position position="186"/>
    </location>
</feature>
<dbReference type="InterPro" id="IPR039069">
    <property type="entry name" value="CE7"/>
</dbReference>
<feature type="binding site" evidence="2">
    <location>
        <position position="92"/>
    </location>
    <ligand>
        <name>substrate</name>
    </ligand>
</feature>
<protein>
    <submittedName>
        <fullName evidence="4">Acetyl xylan esterase</fullName>
    </submittedName>
</protein>
<evidence type="ECO:0000256" key="2">
    <source>
        <dbReference type="PIRSR" id="PIRSR639069-2"/>
    </source>
</evidence>
<dbReference type="KEGG" id="saq:Sare_3004"/>
<reference evidence="4" key="1">
    <citation type="submission" date="2007-10" db="EMBL/GenBank/DDBJ databases">
        <title>Complete sequence of Salinispora arenicola CNS-205.</title>
        <authorList>
            <consortium name="US DOE Joint Genome Institute"/>
            <person name="Copeland A."/>
            <person name="Lucas S."/>
            <person name="Lapidus A."/>
            <person name="Barry K."/>
            <person name="Glavina del Rio T."/>
            <person name="Dalin E."/>
            <person name="Tice H."/>
            <person name="Pitluck S."/>
            <person name="Foster B."/>
            <person name="Schmutz J."/>
            <person name="Larimer F."/>
            <person name="Land M."/>
            <person name="Hauser L."/>
            <person name="Kyrpides N."/>
            <person name="Ivanova N."/>
            <person name="Jensen P.R."/>
            <person name="Moore B.S."/>
            <person name="Penn K."/>
            <person name="Jenkins C."/>
            <person name="Udwary D."/>
            <person name="Xiang L."/>
            <person name="Gontang E."/>
            <person name="Richardson P."/>
        </authorList>
    </citation>
    <scope>NUCLEOTIDE SEQUENCE [LARGE SCALE GENOMIC DNA]</scope>
    <source>
        <strain evidence="4">CNS-205</strain>
    </source>
</reference>
<dbReference type="Gene3D" id="3.40.50.1820">
    <property type="entry name" value="alpha/beta hydrolase"/>
    <property type="match status" value="1"/>
</dbReference>
<dbReference type="ESTHER" id="salai-a8m7f5">
    <property type="family name" value="Acetyl-esterase_deacetylase"/>
</dbReference>
<evidence type="ECO:0000256" key="1">
    <source>
        <dbReference type="PIRSR" id="PIRSR639069-1"/>
    </source>
</evidence>
<dbReference type="EMBL" id="CP000850">
    <property type="protein sequence ID" value="ABV98828.1"/>
    <property type="molecule type" value="Genomic_DNA"/>
</dbReference>
<name>A8M7F5_SALAI</name>
<dbReference type="eggNOG" id="COG3458">
    <property type="taxonomic scope" value="Bacteria"/>
</dbReference>
<proteinExistence type="predicted"/>
<sequence length="325" mass="35100">MTQFDMPLDQLRAFRYDETEPADFDVFWAKTLGEVRHHELDVVQCPVDTRLRTVTVDDVAFNGFGGDRVRAWLVRPAGLAGPLPAVVEFIGYGGGRGLPHEKLLWASAGFAHLVVDTRGQGGLWSVSDTPDPYGTGSSAPGFLTRGISSPEDYYYRRVFSDGVRAVEAVRTLPVVDASRVIVTGSSQGGAIALAVSGLVPDIAGVAARSPFLCAIRRAVAVTDSDPYAELRRFLGIHRHEITHAFGVLGYFDGVFMARRARRPGWFSAGLMDDVCPPSSVFAAANEFAGPVHVEVWPYNGHEGGGVDDDRLLLDWGANLVAGPDE</sequence>
<evidence type="ECO:0000313" key="4">
    <source>
        <dbReference type="EMBL" id="ABV98828.1"/>
    </source>
</evidence>
<dbReference type="PANTHER" id="PTHR40111:SF1">
    <property type="entry name" value="CEPHALOSPORIN-C DEACETYLASE"/>
    <property type="match status" value="1"/>
</dbReference>
<organism evidence="4">
    <name type="scientific">Salinispora arenicola (strain CNS-205)</name>
    <dbReference type="NCBI Taxonomy" id="391037"/>
    <lineage>
        <taxon>Bacteria</taxon>
        <taxon>Bacillati</taxon>
        <taxon>Actinomycetota</taxon>
        <taxon>Actinomycetes</taxon>
        <taxon>Micromonosporales</taxon>
        <taxon>Micromonosporaceae</taxon>
        <taxon>Salinispora</taxon>
    </lineage>
</organism>
<dbReference type="SUPFAM" id="SSF53474">
    <property type="entry name" value="alpha/beta-Hydrolases"/>
    <property type="match status" value="1"/>
</dbReference>
<gene>
    <name evidence="4" type="ordered locus">Sare_3004</name>
</gene>
<dbReference type="HOGENOM" id="CLU_054209_1_0_11"/>
<dbReference type="InterPro" id="IPR008391">
    <property type="entry name" value="AXE1_dom"/>
</dbReference>
<accession>A8M7F5</accession>
<dbReference type="STRING" id="391037.Sare_3004"/>
<dbReference type="InterPro" id="IPR029058">
    <property type="entry name" value="AB_hydrolase_fold"/>
</dbReference>